<dbReference type="Pfam" id="PF13573">
    <property type="entry name" value="SprB"/>
    <property type="match status" value="1"/>
</dbReference>
<dbReference type="CDD" id="cd00146">
    <property type="entry name" value="PKD"/>
    <property type="match status" value="1"/>
</dbReference>
<dbReference type="InterPro" id="IPR013783">
    <property type="entry name" value="Ig-like_fold"/>
</dbReference>
<gene>
    <name evidence="2" type="ORF">ACFOSV_12435</name>
</gene>
<feature type="domain" description="PKD" evidence="1">
    <location>
        <begin position="470"/>
        <end position="509"/>
    </location>
</feature>
<dbReference type="PROSITE" id="PS50093">
    <property type="entry name" value="PKD"/>
    <property type="match status" value="1"/>
</dbReference>
<dbReference type="Pfam" id="PF19408">
    <property type="entry name" value="PKD_6"/>
    <property type="match status" value="1"/>
</dbReference>
<dbReference type="SUPFAM" id="SSF49299">
    <property type="entry name" value="PKD domain"/>
    <property type="match status" value="1"/>
</dbReference>
<protein>
    <submittedName>
        <fullName evidence="2">PKD domain-containing protein</fullName>
    </submittedName>
</protein>
<reference evidence="3" key="1">
    <citation type="journal article" date="2019" name="Int. J. Syst. Evol. Microbiol.">
        <title>The Global Catalogue of Microorganisms (GCM) 10K type strain sequencing project: providing services to taxonomists for standard genome sequencing and annotation.</title>
        <authorList>
            <consortium name="The Broad Institute Genomics Platform"/>
            <consortium name="The Broad Institute Genome Sequencing Center for Infectious Disease"/>
            <person name="Wu L."/>
            <person name="Ma J."/>
        </authorList>
    </citation>
    <scope>NUCLEOTIDE SEQUENCE [LARGE SCALE GENOMIC DNA]</scope>
    <source>
        <strain evidence="3">CCUG 60523</strain>
    </source>
</reference>
<dbReference type="Proteomes" id="UP001595805">
    <property type="component" value="Unassembled WGS sequence"/>
</dbReference>
<dbReference type="InterPro" id="IPR045829">
    <property type="entry name" value="PKD_6"/>
</dbReference>
<dbReference type="RefSeq" id="WP_377906338.1">
    <property type="nucleotide sequence ID" value="NZ_JBHRZS010000007.1"/>
</dbReference>
<dbReference type="InterPro" id="IPR025667">
    <property type="entry name" value="SprB_repeat"/>
</dbReference>
<sequence length="1022" mass="110018">MGQQKLFAQLTTIGKEFYVGFMENNRTANRVDVAKVIITASEDVTGFIKTPTRTINFEIAQGEQFVQEFSSDSEDIIHRTSGEIEFKSLYINTTGNVTVHAFNERQRSADGTVVLPVTALGKEYYAMAHYDVFGPDQEPGSNTNYESTLLVVATEDDTDLEIVTSFRTVNTIPAGAPINITLDAGETYQIKALGDLTGTRVRVLNGADGDCKNVAVFGGNKMTSAGDCGTTGDHMFQQAYPTFAWGKEFVHIPMAGRTSGEIVKILASTDNTQVSVNGQVIGNLDEGEFIKTEFARDEVAVIETSKPSSVAFIAKSQGCNVQSGTLASFGDPSLTVYSPNNQRITDILFSSVRVVGIVIHYANVLVPAGSANQTLLNGLPVGDQFQPVPGNSDFEYARLVVREGANRLSNPEGLIGYAYGSGFIESYAYSVGTALERIQYETETNYEFEVEGDKIACYNQEGIWRITPENPDYAIFTWDFGDGSALENGQELSHTFEESGVFQVKVFASTGEDRCDREEEFTFEVEVLEVLAELSGPTSVCPQIDEFTYELVDRSNFASAIWEIEGGEILSETDSTLTVRWGEASTTAFVSAIPLTEAGCYGEGLRLDVVIADTLDPDAPLGPTAVCGGESIGLVYSVPFPSADRAYSWEIVGGTIVSGQDTESITVDWDLSSPIRQLFYNESGLTNASCLGVSESVSFEVLPPLSISSSFDNASCPEDRNGFIEILVTGGSEEYDFTWSHDAGLETNLAQGLDAGVYEVIVSDASGCAVEVLTFELQDPAPIEILRTPEIIPATCNTLSDGQVVVEMSGGTGQLQVFDFPSDWDGRFLTISGIPVGDFSLFIQDESGCGVPLAGTMTAPEPMSLSFEVGSPSCPEAVDGELTVLVEGGTAPYTYLWENGSQEALASGLSSGPVQVTVIDSNGCEVTGTGEVPLGTPQVRLPTGFIPSDGPYGPIVTCGVAYQLMIWNRWGQLMYSGSEGWDGLFEGNEAGIGVYSYTLDYTYQTSGEIFNETKRGTFTLVR</sequence>
<dbReference type="PANTHER" id="PTHR46534:SF1">
    <property type="entry name" value="IGGFC-BINDING PROTEIN N-TERMINAL DOMAIN-CONTAINING PROTEIN"/>
    <property type="match status" value="1"/>
</dbReference>
<evidence type="ECO:0000313" key="3">
    <source>
        <dbReference type="Proteomes" id="UP001595805"/>
    </source>
</evidence>
<dbReference type="InterPro" id="IPR000601">
    <property type="entry name" value="PKD_dom"/>
</dbReference>
<dbReference type="Gene3D" id="2.60.40.10">
    <property type="entry name" value="Immunoglobulins"/>
    <property type="match status" value="1"/>
</dbReference>
<proteinExistence type="predicted"/>
<comment type="caution">
    <text evidence="2">The sequence shown here is derived from an EMBL/GenBank/DDBJ whole genome shotgun (WGS) entry which is preliminary data.</text>
</comment>
<dbReference type="InterPro" id="IPR035986">
    <property type="entry name" value="PKD_dom_sf"/>
</dbReference>
<organism evidence="2 3">
    <name type="scientific">Algoriphagus namhaensis</name>
    <dbReference type="NCBI Taxonomy" id="915353"/>
    <lineage>
        <taxon>Bacteria</taxon>
        <taxon>Pseudomonadati</taxon>
        <taxon>Bacteroidota</taxon>
        <taxon>Cytophagia</taxon>
        <taxon>Cytophagales</taxon>
        <taxon>Cyclobacteriaceae</taxon>
        <taxon>Algoriphagus</taxon>
    </lineage>
</organism>
<evidence type="ECO:0000259" key="1">
    <source>
        <dbReference type="PROSITE" id="PS50093"/>
    </source>
</evidence>
<dbReference type="InterPro" id="IPR035234">
    <property type="entry name" value="IgGFc-bd_N"/>
</dbReference>
<dbReference type="Pfam" id="PF17517">
    <property type="entry name" value="IgGFc_binding"/>
    <property type="match status" value="1"/>
</dbReference>
<dbReference type="Gene3D" id="2.60.40.740">
    <property type="match status" value="1"/>
</dbReference>
<dbReference type="PANTHER" id="PTHR46534">
    <property type="entry name" value="IGGFC_BINDING DOMAIN-CONTAINING PROTEIN"/>
    <property type="match status" value="1"/>
</dbReference>
<keyword evidence="3" id="KW-1185">Reference proteome</keyword>
<dbReference type="EMBL" id="JBHRZS010000007">
    <property type="protein sequence ID" value="MFC3880995.1"/>
    <property type="molecule type" value="Genomic_DNA"/>
</dbReference>
<evidence type="ECO:0000313" key="2">
    <source>
        <dbReference type="EMBL" id="MFC3880995.1"/>
    </source>
</evidence>
<dbReference type="Pfam" id="PF18911">
    <property type="entry name" value="PKD_4"/>
    <property type="match status" value="1"/>
</dbReference>
<name>A0ABV8AVL4_9BACT</name>
<accession>A0ABV8AVL4</accession>